<evidence type="ECO:0000313" key="9">
    <source>
        <dbReference type="Proteomes" id="UP000289152"/>
    </source>
</evidence>
<evidence type="ECO:0000256" key="4">
    <source>
        <dbReference type="ARBA" id="ARBA00023163"/>
    </source>
</evidence>
<evidence type="ECO:0000256" key="1">
    <source>
        <dbReference type="ARBA" id="ARBA00004123"/>
    </source>
</evidence>
<feature type="domain" description="Transcription initiation factor TFIID subunit 12" evidence="7">
    <location>
        <begin position="727"/>
        <end position="787"/>
    </location>
</feature>
<feature type="region of interest" description="Disordered" evidence="6">
    <location>
        <begin position="703"/>
        <end position="730"/>
    </location>
</feature>
<feature type="compositionally biased region" description="Low complexity" evidence="6">
    <location>
        <begin position="96"/>
        <end position="137"/>
    </location>
</feature>
<dbReference type="GO" id="GO:0051123">
    <property type="term" value="P:RNA polymerase II preinitiation complex assembly"/>
    <property type="evidence" value="ECO:0007669"/>
    <property type="project" value="TreeGrafter"/>
</dbReference>
<dbReference type="InterPro" id="IPR009072">
    <property type="entry name" value="Histone-fold"/>
</dbReference>
<dbReference type="STRING" id="5217.A0A4V1M4D9"/>
<feature type="compositionally biased region" description="Polar residues" evidence="6">
    <location>
        <begin position="146"/>
        <end position="162"/>
    </location>
</feature>
<dbReference type="InParanoid" id="A0A4V1M4D9"/>
<dbReference type="EMBL" id="SDIL01000023">
    <property type="protein sequence ID" value="RXK40027.1"/>
    <property type="molecule type" value="Genomic_DNA"/>
</dbReference>
<accession>A0A4V1M4D9</accession>
<dbReference type="Pfam" id="PF03847">
    <property type="entry name" value="TFIID_20kDa"/>
    <property type="match status" value="1"/>
</dbReference>
<dbReference type="GO" id="GO:0005669">
    <property type="term" value="C:transcription factor TFIID complex"/>
    <property type="evidence" value="ECO:0007669"/>
    <property type="project" value="InterPro"/>
</dbReference>
<dbReference type="VEuPathDB" id="FungiDB:TREMEDRAFT_64260"/>
<dbReference type="GO" id="GO:0017025">
    <property type="term" value="F:TBP-class protein binding"/>
    <property type="evidence" value="ECO:0007669"/>
    <property type="project" value="TreeGrafter"/>
</dbReference>
<dbReference type="OrthoDB" id="2193432at2759"/>
<dbReference type="InterPro" id="IPR003228">
    <property type="entry name" value="TFIID_TAF12_dom"/>
</dbReference>
<feature type="compositionally biased region" description="Low complexity" evidence="6">
    <location>
        <begin position="411"/>
        <end position="422"/>
    </location>
</feature>
<feature type="region of interest" description="Disordered" evidence="6">
    <location>
        <begin position="527"/>
        <end position="549"/>
    </location>
</feature>
<proteinExistence type="inferred from homology"/>
<feature type="compositionally biased region" description="Polar residues" evidence="6">
    <location>
        <begin position="391"/>
        <end position="410"/>
    </location>
</feature>
<dbReference type="GO" id="GO:0000124">
    <property type="term" value="C:SAGA complex"/>
    <property type="evidence" value="ECO:0007669"/>
    <property type="project" value="InterPro"/>
</dbReference>
<evidence type="ECO:0000256" key="2">
    <source>
        <dbReference type="ARBA" id="ARBA00007530"/>
    </source>
</evidence>
<feature type="compositionally biased region" description="Low complexity" evidence="6">
    <location>
        <begin position="354"/>
        <end position="385"/>
    </location>
</feature>
<name>A0A4V1M4D9_TREME</name>
<feature type="region of interest" description="Disordered" evidence="6">
    <location>
        <begin position="467"/>
        <end position="511"/>
    </location>
</feature>
<evidence type="ECO:0000313" key="8">
    <source>
        <dbReference type="EMBL" id="RXK40027.1"/>
    </source>
</evidence>
<keyword evidence="3" id="KW-0805">Transcription regulation</keyword>
<dbReference type="SUPFAM" id="SSF47113">
    <property type="entry name" value="Histone-fold"/>
    <property type="match status" value="1"/>
</dbReference>
<dbReference type="GO" id="GO:0046982">
    <property type="term" value="F:protein heterodimerization activity"/>
    <property type="evidence" value="ECO:0007669"/>
    <property type="project" value="InterPro"/>
</dbReference>
<evidence type="ECO:0000256" key="5">
    <source>
        <dbReference type="ARBA" id="ARBA00023242"/>
    </source>
</evidence>
<dbReference type="Gene3D" id="1.10.20.10">
    <property type="entry name" value="Histone, subunit A"/>
    <property type="match status" value="1"/>
</dbReference>
<evidence type="ECO:0000259" key="7">
    <source>
        <dbReference type="Pfam" id="PF03847"/>
    </source>
</evidence>
<gene>
    <name evidence="8" type="ORF">M231_02667</name>
</gene>
<dbReference type="InterPro" id="IPR037794">
    <property type="entry name" value="TAF12"/>
</dbReference>
<dbReference type="PANTHER" id="PTHR12264">
    <property type="entry name" value="TRANSCRIPTION INITIATION FACTOR TFIID SUBUNIT 12"/>
    <property type="match status" value="1"/>
</dbReference>
<reference evidence="8 9" key="1">
    <citation type="submission" date="2016-06" db="EMBL/GenBank/DDBJ databases">
        <title>Evolution of pathogenesis and genome organization in the Tremellales.</title>
        <authorList>
            <person name="Cuomo C."/>
            <person name="Litvintseva A."/>
            <person name="Heitman J."/>
            <person name="Chen Y."/>
            <person name="Sun S."/>
            <person name="Springer D."/>
            <person name="Dromer F."/>
            <person name="Young S."/>
            <person name="Zeng Q."/>
            <person name="Chapman S."/>
            <person name="Gujja S."/>
            <person name="Saif S."/>
            <person name="Birren B."/>
        </authorList>
    </citation>
    <scope>NUCLEOTIDE SEQUENCE [LARGE SCALE GENOMIC DNA]</scope>
    <source>
        <strain evidence="8 9">ATCC 28783</strain>
    </source>
</reference>
<evidence type="ECO:0000256" key="6">
    <source>
        <dbReference type="SAM" id="MobiDB-lite"/>
    </source>
</evidence>
<protein>
    <recommendedName>
        <fullName evidence="7">Transcription initiation factor TFIID subunit 12 domain-containing protein</fullName>
    </recommendedName>
</protein>
<dbReference type="PANTHER" id="PTHR12264:SF21">
    <property type="entry name" value="TRANSCRIPTION INITIATION FACTOR TFIID SUBUNIT 12"/>
    <property type="match status" value="1"/>
</dbReference>
<keyword evidence="5" id="KW-0539">Nucleus</keyword>
<keyword evidence="4" id="KW-0804">Transcription</keyword>
<evidence type="ECO:0000256" key="3">
    <source>
        <dbReference type="ARBA" id="ARBA00023015"/>
    </source>
</evidence>
<feature type="region of interest" description="Disordered" evidence="6">
    <location>
        <begin position="354"/>
        <end position="426"/>
    </location>
</feature>
<organism evidence="8 9">
    <name type="scientific">Tremella mesenterica</name>
    <name type="common">Jelly fungus</name>
    <dbReference type="NCBI Taxonomy" id="5217"/>
    <lineage>
        <taxon>Eukaryota</taxon>
        <taxon>Fungi</taxon>
        <taxon>Dikarya</taxon>
        <taxon>Basidiomycota</taxon>
        <taxon>Agaricomycotina</taxon>
        <taxon>Tremellomycetes</taxon>
        <taxon>Tremellales</taxon>
        <taxon>Tremellaceae</taxon>
        <taxon>Tremella</taxon>
    </lineage>
</organism>
<feature type="compositionally biased region" description="Pro residues" evidence="6">
    <location>
        <begin position="536"/>
        <end position="548"/>
    </location>
</feature>
<comment type="subcellular location">
    <subcellularLocation>
        <location evidence="1">Nucleus</location>
    </subcellularLocation>
</comment>
<dbReference type="Proteomes" id="UP000289152">
    <property type="component" value="Unassembled WGS sequence"/>
</dbReference>
<comment type="similarity">
    <text evidence="2">Belongs to the TAF12 family.</text>
</comment>
<dbReference type="AlphaFoldDB" id="A0A4V1M4D9"/>
<feature type="compositionally biased region" description="Low complexity" evidence="6">
    <location>
        <begin position="47"/>
        <end position="63"/>
    </location>
</feature>
<sequence length="848" mass="93896">MSNPQMTTDAILARFPQILTEEEKRLPDDKKSQVLKSKIAIFLRNQQTKQAQAQQQQQHGMQARPVGVGVRPGQSPRIGMMQGVANQTFPAQMVPQSQQGQHQLQQQIQMQQQQQQQQQMNQMSVPQRMPSMSSVSPQHPPQSSPANNAQMLGRSPNPNSVPNRGPTPVGGRPTMGTMGAVQASALIDKFPQLLHMHQTGNMPPDLEKAFRSLLATPEGKAQLERHRAEQANLLVQNHLSNPISQMQHPHPVQTPQNGMDANQAAIAQQHIAVLQQQQKQQQAQLANTNQFAHVLGNNSAYQNLHNPQVAAQLQQQLQLRQLQAMQRGSGQTPQQVATQAAALAHAQAQSRLMQQQQQQAAQSQQQTQGMMMAQQQMMDSPQQFASPHPPNQQTMPDRPQPQGQMQTQHLPTQQTQMGGQPPLSLNPKMRATFQKLMQVPEQQREGLFAQRPELRAMYLAWLQQGQQSAPHMQQHPQTSISTQSPHLGPSTPNGNQSRPPANFSIANNVPNNLHIPINRQRNIIQNQVPQPASESPRPPQLPTVPSAPNPNVVQAQVQAIQRLQSMQGLQVDQAIQNAVRPTPPIGMSSMAALSSQMISPSMFVATMSAQSQARPPMSQVREPNESGIVTDQTGSLLALKSWEPTEEYDAMLREKMNTFRSPMRNNDRGSLGGRMASSRLLGDVVMEKIPEGLQTILDETMSVEGDEEKGEKKRGALEGSGLPGQKKRKVQEMAESVDRGLLVEGDVEMLFLQLADEQADTLCQVSVDLASHRKSSTIDRKDVQLAYEMLSGRIIPGFSSDSIRLDQSRTSRMPPIPSHRATRIKLVADARATWRKERQAERNAAEVT</sequence>
<comment type="caution">
    <text evidence="8">The sequence shown here is derived from an EMBL/GenBank/DDBJ whole genome shotgun (WGS) entry which is preliminary data.</text>
</comment>
<keyword evidence="9" id="KW-1185">Reference proteome</keyword>
<feature type="region of interest" description="Disordered" evidence="6">
    <location>
        <begin position="93"/>
        <end position="175"/>
    </location>
</feature>
<feature type="region of interest" description="Disordered" evidence="6">
    <location>
        <begin position="47"/>
        <end position="70"/>
    </location>
</feature>
<dbReference type="GO" id="GO:0003677">
    <property type="term" value="F:DNA binding"/>
    <property type="evidence" value="ECO:0007669"/>
    <property type="project" value="TreeGrafter"/>
</dbReference>